<dbReference type="EnsemblMetazoa" id="HelroT183318">
    <property type="protein sequence ID" value="HelroP183318"/>
    <property type="gene ID" value="HelroG183318"/>
</dbReference>
<name>T1FJG2_HELRO</name>
<dbReference type="GeneID" id="20208961"/>
<dbReference type="HOGENOM" id="CLU_1604505_0_0_1"/>
<protein>
    <recommendedName>
        <fullName evidence="2">WH2 domain-containing protein</fullName>
    </recommendedName>
</protein>
<dbReference type="InterPro" id="IPR003124">
    <property type="entry name" value="WH2_dom"/>
</dbReference>
<sequence>MNYISHYVPPPPPGSDVIQLPVSGLTLEVDHAEKRNNLLESIRGAGGFQQARLKHVPEEHQHVPGKARPIMPSSQPTGSASKNKMAAGRGDLMNDLNAVLHNRKLGRGMGKKQFICHVPLMGPVRGQDQSHDAKESQPMTSQTHVTAHSHAGHHQPTAADHESTDF</sequence>
<evidence type="ECO:0000313" key="4">
    <source>
        <dbReference type="EnsemblMetazoa" id="HelroP183318"/>
    </source>
</evidence>
<accession>T1FJG2</accession>
<dbReference type="PROSITE" id="PS51082">
    <property type="entry name" value="WH2"/>
    <property type="match status" value="1"/>
</dbReference>
<evidence type="ECO:0000313" key="5">
    <source>
        <dbReference type="Proteomes" id="UP000015101"/>
    </source>
</evidence>
<dbReference type="RefSeq" id="XP_009010596.1">
    <property type="nucleotide sequence ID" value="XM_009012348.1"/>
</dbReference>
<reference evidence="3 5" key="2">
    <citation type="journal article" date="2013" name="Nature">
        <title>Insights into bilaterian evolution from three spiralian genomes.</title>
        <authorList>
            <person name="Simakov O."/>
            <person name="Marletaz F."/>
            <person name="Cho S.J."/>
            <person name="Edsinger-Gonzales E."/>
            <person name="Havlak P."/>
            <person name="Hellsten U."/>
            <person name="Kuo D.H."/>
            <person name="Larsson T."/>
            <person name="Lv J."/>
            <person name="Arendt D."/>
            <person name="Savage R."/>
            <person name="Osoegawa K."/>
            <person name="de Jong P."/>
            <person name="Grimwood J."/>
            <person name="Chapman J.A."/>
            <person name="Shapiro H."/>
            <person name="Aerts A."/>
            <person name="Otillar R.P."/>
            <person name="Terry A.Y."/>
            <person name="Boore J.L."/>
            <person name="Grigoriev I.V."/>
            <person name="Lindberg D.R."/>
            <person name="Seaver E.C."/>
            <person name="Weisblat D.A."/>
            <person name="Putnam N.H."/>
            <person name="Rokhsar D.S."/>
        </authorList>
    </citation>
    <scope>NUCLEOTIDE SEQUENCE</scope>
</reference>
<keyword evidence="5" id="KW-1185">Reference proteome</keyword>
<feature type="compositionally biased region" description="Polar residues" evidence="1">
    <location>
        <begin position="137"/>
        <end position="146"/>
    </location>
</feature>
<dbReference type="InParanoid" id="T1FJG2"/>
<evidence type="ECO:0000259" key="2">
    <source>
        <dbReference type="PROSITE" id="PS51082"/>
    </source>
</evidence>
<evidence type="ECO:0000256" key="1">
    <source>
        <dbReference type="SAM" id="MobiDB-lite"/>
    </source>
</evidence>
<dbReference type="GO" id="GO:0003779">
    <property type="term" value="F:actin binding"/>
    <property type="evidence" value="ECO:0007669"/>
    <property type="project" value="InterPro"/>
</dbReference>
<dbReference type="KEGG" id="hro:HELRODRAFT_183318"/>
<dbReference type="EMBL" id="KB095830">
    <property type="protein sequence ID" value="ESO11306.1"/>
    <property type="molecule type" value="Genomic_DNA"/>
</dbReference>
<evidence type="ECO:0000313" key="3">
    <source>
        <dbReference type="EMBL" id="ESO11306.1"/>
    </source>
</evidence>
<reference evidence="5" key="1">
    <citation type="submission" date="2012-12" db="EMBL/GenBank/DDBJ databases">
        <authorList>
            <person name="Hellsten U."/>
            <person name="Grimwood J."/>
            <person name="Chapman J.A."/>
            <person name="Shapiro H."/>
            <person name="Aerts A."/>
            <person name="Otillar R.P."/>
            <person name="Terry A.Y."/>
            <person name="Boore J.L."/>
            <person name="Simakov O."/>
            <person name="Marletaz F."/>
            <person name="Cho S.-J."/>
            <person name="Edsinger-Gonzales E."/>
            <person name="Havlak P."/>
            <person name="Kuo D.-H."/>
            <person name="Larsson T."/>
            <person name="Lv J."/>
            <person name="Arendt D."/>
            <person name="Savage R."/>
            <person name="Osoegawa K."/>
            <person name="de Jong P."/>
            <person name="Lindberg D.R."/>
            <person name="Seaver E.C."/>
            <person name="Weisblat D.A."/>
            <person name="Putnam N.H."/>
            <person name="Grigoriev I.V."/>
            <person name="Rokhsar D.S."/>
        </authorList>
    </citation>
    <scope>NUCLEOTIDE SEQUENCE</scope>
</reference>
<organism evidence="4 5">
    <name type="scientific">Helobdella robusta</name>
    <name type="common">Californian leech</name>
    <dbReference type="NCBI Taxonomy" id="6412"/>
    <lineage>
        <taxon>Eukaryota</taxon>
        <taxon>Metazoa</taxon>
        <taxon>Spiralia</taxon>
        <taxon>Lophotrochozoa</taxon>
        <taxon>Annelida</taxon>
        <taxon>Clitellata</taxon>
        <taxon>Hirudinea</taxon>
        <taxon>Rhynchobdellida</taxon>
        <taxon>Glossiphoniidae</taxon>
        <taxon>Helobdella</taxon>
    </lineage>
</organism>
<gene>
    <name evidence="4" type="primary">20208961</name>
    <name evidence="3" type="ORF">HELRODRAFT_183318</name>
</gene>
<reference evidence="4" key="3">
    <citation type="submission" date="2015-06" db="UniProtKB">
        <authorList>
            <consortium name="EnsemblMetazoa"/>
        </authorList>
    </citation>
    <scope>IDENTIFICATION</scope>
</reference>
<dbReference type="CTD" id="20208961"/>
<feature type="compositionally biased region" description="Polar residues" evidence="1">
    <location>
        <begin position="72"/>
        <end position="82"/>
    </location>
</feature>
<proteinExistence type="predicted"/>
<feature type="region of interest" description="Disordered" evidence="1">
    <location>
        <begin position="123"/>
        <end position="166"/>
    </location>
</feature>
<feature type="region of interest" description="Disordered" evidence="1">
    <location>
        <begin position="59"/>
        <end position="86"/>
    </location>
</feature>
<dbReference type="Proteomes" id="UP000015101">
    <property type="component" value="Unassembled WGS sequence"/>
</dbReference>
<dbReference type="EMBL" id="AMQM01008712">
    <property type="status" value="NOT_ANNOTATED_CDS"/>
    <property type="molecule type" value="Genomic_DNA"/>
</dbReference>
<dbReference type="AlphaFoldDB" id="T1FJG2"/>
<feature type="domain" description="WH2" evidence="2">
    <location>
        <begin position="34"/>
        <end position="56"/>
    </location>
</feature>